<name>A0A0A9D4T8_ARUDO</name>
<evidence type="ECO:0000256" key="1">
    <source>
        <dbReference type="SAM" id="Phobius"/>
    </source>
</evidence>
<dbReference type="EMBL" id="GBRH01215044">
    <property type="protein sequence ID" value="JAD82851.1"/>
    <property type="molecule type" value="Transcribed_RNA"/>
</dbReference>
<organism evidence="2">
    <name type="scientific">Arundo donax</name>
    <name type="common">Giant reed</name>
    <name type="synonym">Donax arundinaceus</name>
    <dbReference type="NCBI Taxonomy" id="35708"/>
    <lineage>
        <taxon>Eukaryota</taxon>
        <taxon>Viridiplantae</taxon>
        <taxon>Streptophyta</taxon>
        <taxon>Embryophyta</taxon>
        <taxon>Tracheophyta</taxon>
        <taxon>Spermatophyta</taxon>
        <taxon>Magnoliopsida</taxon>
        <taxon>Liliopsida</taxon>
        <taxon>Poales</taxon>
        <taxon>Poaceae</taxon>
        <taxon>PACMAD clade</taxon>
        <taxon>Arundinoideae</taxon>
        <taxon>Arundineae</taxon>
        <taxon>Arundo</taxon>
    </lineage>
</organism>
<reference evidence="2" key="2">
    <citation type="journal article" date="2015" name="Data Brief">
        <title>Shoot transcriptome of the giant reed, Arundo donax.</title>
        <authorList>
            <person name="Barrero R.A."/>
            <person name="Guerrero F.D."/>
            <person name="Moolhuijzen P."/>
            <person name="Goolsby J.A."/>
            <person name="Tidwell J."/>
            <person name="Bellgard S.E."/>
            <person name="Bellgard M.I."/>
        </authorList>
    </citation>
    <scope>NUCLEOTIDE SEQUENCE</scope>
    <source>
        <tissue evidence="2">Shoot tissue taken approximately 20 cm above the soil surface</tissue>
    </source>
</reference>
<evidence type="ECO:0000313" key="2">
    <source>
        <dbReference type="EMBL" id="JAD82851.1"/>
    </source>
</evidence>
<keyword evidence="1" id="KW-1133">Transmembrane helix</keyword>
<reference evidence="2" key="1">
    <citation type="submission" date="2014-09" db="EMBL/GenBank/DDBJ databases">
        <authorList>
            <person name="Magalhaes I.L.F."/>
            <person name="Oliveira U."/>
            <person name="Santos F.R."/>
            <person name="Vidigal T.H.D.A."/>
            <person name="Brescovit A.D."/>
            <person name="Santos A.J."/>
        </authorList>
    </citation>
    <scope>NUCLEOTIDE SEQUENCE</scope>
    <source>
        <tissue evidence="2">Shoot tissue taken approximately 20 cm above the soil surface</tissue>
    </source>
</reference>
<dbReference type="AlphaFoldDB" id="A0A0A9D4T8"/>
<keyword evidence="1" id="KW-0812">Transmembrane</keyword>
<sequence>MSAISPFSRSLIVFFLTGASRGMLTNTDLLYGIIFVFLFTSVLSWFMPAW</sequence>
<feature type="transmembrane region" description="Helical" evidence="1">
    <location>
        <begin position="29"/>
        <end position="47"/>
    </location>
</feature>
<proteinExistence type="predicted"/>
<keyword evidence="1" id="KW-0472">Membrane</keyword>
<accession>A0A0A9D4T8</accession>
<protein>
    <submittedName>
        <fullName evidence="2">Uncharacterized protein</fullName>
    </submittedName>
</protein>